<sequence length="262" mass="29405">MGRRRNGIISLRGSLTNRQISLSSGLLEETNRLLRWLVSRKEITDYLPLCGSPRRQRTALSICGSTGIGRFDSLSRRLSSTELSVGGSHQRRQSSLSPALIDSLRIRTKLYLGNIRCDVFLTEHDLLRKDILVFCGDLDVNFVVTVFDPNREVQITNAFDASLVLINPDLHEVMTFKSMVPQNETAITLFDQNSNSKAIKAPKVDWKEVDVKSISEILVAMKRYKLHIVVKDDSGTCKLMLLNTEAQAIIGCKAVEIMGWVI</sequence>
<proteinExistence type="predicted"/>
<comment type="caution">
    <text evidence="1">The sequence shown here is derived from an EMBL/GenBank/DDBJ whole genome shotgun (WGS) entry which is preliminary data.</text>
</comment>
<dbReference type="Proteomes" id="UP000712600">
    <property type="component" value="Unassembled WGS sequence"/>
</dbReference>
<protein>
    <submittedName>
        <fullName evidence="1">Uncharacterized protein</fullName>
    </submittedName>
</protein>
<name>A0A8S9ND65_BRACR</name>
<dbReference type="AlphaFoldDB" id="A0A8S9ND65"/>
<organism evidence="1 2">
    <name type="scientific">Brassica cretica</name>
    <name type="common">Mustard</name>
    <dbReference type="NCBI Taxonomy" id="69181"/>
    <lineage>
        <taxon>Eukaryota</taxon>
        <taxon>Viridiplantae</taxon>
        <taxon>Streptophyta</taxon>
        <taxon>Embryophyta</taxon>
        <taxon>Tracheophyta</taxon>
        <taxon>Spermatophyta</taxon>
        <taxon>Magnoliopsida</taxon>
        <taxon>eudicotyledons</taxon>
        <taxon>Gunneridae</taxon>
        <taxon>Pentapetalae</taxon>
        <taxon>rosids</taxon>
        <taxon>malvids</taxon>
        <taxon>Brassicales</taxon>
        <taxon>Brassicaceae</taxon>
        <taxon>Brassiceae</taxon>
        <taxon>Brassica</taxon>
    </lineage>
</organism>
<evidence type="ECO:0000313" key="2">
    <source>
        <dbReference type="Proteomes" id="UP000712600"/>
    </source>
</evidence>
<dbReference type="InterPro" id="IPR012340">
    <property type="entry name" value="NA-bd_OB-fold"/>
</dbReference>
<evidence type="ECO:0000313" key="1">
    <source>
        <dbReference type="EMBL" id="KAF3502340.1"/>
    </source>
</evidence>
<accession>A0A8S9ND65</accession>
<dbReference type="EMBL" id="QGKX02001621">
    <property type="protein sequence ID" value="KAF3502340.1"/>
    <property type="molecule type" value="Genomic_DNA"/>
</dbReference>
<dbReference type="Gene3D" id="2.40.50.140">
    <property type="entry name" value="Nucleic acid-binding proteins"/>
    <property type="match status" value="1"/>
</dbReference>
<gene>
    <name evidence="1" type="ORF">F2Q69_00042266</name>
</gene>
<reference evidence="1" key="1">
    <citation type="submission" date="2019-12" db="EMBL/GenBank/DDBJ databases">
        <title>Genome sequencing and annotation of Brassica cretica.</title>
        <authorList>
            <person name="Studholme D.J."/>
            <person name="Sarris P."/>
        </authorList>
    </citation>
    <scope>NUCLEOTIDE SEQUENCE</scope>
    <source>
        <strain evidence="1">PFS-109/04</strain>
        <tissue evidence="1">Leaf</tissue>
    </source>
</reference>